<dbReference type="InterPro" id="IPR012480">
    <property type="entry name" value="Hepar_II_III_C"/>
</dbReference>
<protein>
    <submittedName>
        <fullName evidence="3">Heparinase</fullName>
    </submittedName>
</protein>
<dbReference type="Gene3D" id="2.70.98.70">
    <property type="match status" value="1"/>
</dbReference>
<feature type="domain" description="Heparinase II/III-like C-terminal" evidence="2">
    <location>
        <begin position="313"/>
        <end position="548"/>
    </location>
</feature>
<proteinExistence type="predicted"/>
<gene>
    <name evidence="3" type="ORF">D3218_05480</name>
</gene>
<evidence type="ECO:0000256" key="1">
    <source>
        <dbReference type="ARBA" id="ARBA00004196"/>
    </source>
</evidence>
<evidence type="ECO:0000259" key="2">
    <source>
        <dbReference type="Pfam" id="PF07940"/>
    </source>
</evidence>
<dbReference type="AlphaFoldDB" id="A0A3A1WWN3"/>
<dbReference type="EMBL" id="QYRN01000002">
    <property type="protein sequence ID" value="RIY02798.1"/>
    <property type="molecule type" value="Genomic_DNA"/>
</dbReference>
<dbReference type="InterPro" id="IPR008929">
    <property type="entry name" value="Chondroitin_lyas"/>
</dbReference>
<dbReference type="GO" id="GO:0030313">
    <property type="term" value="C:cell envelope"/>
    <property type="evidence" value="ECO:0007669"/>
    <property type="project" value="UniProtKB-SubCell"/>
</dbReference>
<organism evidence="3 4">
    <name type="scientific">Aureimonas flava</name>
    <dbReference type="NCBI Taxonomy" id="2320271"/>
    <lineage>
        <taxon>Bacteria</taxon>
        <taxon>Pseudomonadati</taxon>
        <taxon>Pseudomonadota</taxon>
        <taxon>Alphaproteobacteria</taxon>
        <taxon>Hyphomicrobiales</taxon>
        <taxon>Aurantimonadaceae</taxon>
        <taxon>Aureimonas</taxon>
    </lineage>
</organism>
<comment type="caution">
    <text evidence="3">The sequence shown here is derived from an EMBL/GenBank/DDBJ whole genome shotgun (WGS) entry which is preliminary data.</text>
</comment>
<dbReference type="Pfam" id="PF07940">
    <property type="entry name" value="Hepar_II_III_C"/>
    <property type="match status" value="1"/>
</dbReference>
<sequence>MRMTTGFVDEPRLAGLMAREIARRALARLRSVLRHPLPAAGGGLPVAVLADLRRGDPSIARGFYVGHVWLAGQLVELNGRSPFALREESRPWRAELHGFGWLRHFARAGDALSCEHARSLVGDWLRLGRRQRGALAYEHEVAASRVLAWISHAPTILAGADAAFAERFARGLGAEVRQLRRTAGSAPAGMARLRARIALVAAALVQPNPAHAVRQAARLLAEELDVQVHADGGHVSRNPAAVSQILAELVPLRALFAERGLPAPRGVFGAVDRMLPALRFFRHGDGALALFNGAGAPDHHLSAALLQHDETLGEPISQMRQSGYHRLAAGLTVVVADTGAPPAPDVSHDAHAGTLALEFSSAGRRFVVNCGAPVRIEGGWRRLSRTTAAHSTLTLNDQSSSRFSRSEAVDRFLGGPLLPGPTRVPVNREDTREGQVLTAAHDGYRQPFGFVHERQLFLSRDGRRIEGIDRLFQAAGRPHRMACDEPMGTLRFHLHPDVAVDAAGEGLRLAHGEEVWWFFADGEPQLEESIFFADAAGPRRTRQIVLPLDCLDRTDLHWRFERQG</sequence>
<reference evidence="4" key="1">
    <citation type="submission" date="2018-09" db="EMBL/GenBank/DDBJ databases">
        <authorList>
            <person name="Tuo L."/>
        </authorList>
    </citation>
    <scope>NUCLEOTIDE SEQUENCE [LARGE SCALE GENOMIC DNA]</scope>
    <source>
        <strain evidence="4">M2BS4Y-1</strain>
    </source>
</reference>
<evidence type="ECO:0000313" key="3">
    <source>
        <dbReference type="EMBL" id="RIY02798.1"/>
    </source>
</evidence>
<dbReference type="Proteomes" id="UP000265750">
    <property type="component" value="Unassembled WGS sequence"/>
</dbReference>
<dbReference type="GO" id="GO:0016829">
    <property type="term" value="F:lyase activity"/>
    <property type="evidence" value="ECO:0007669"/>
    <property type="project" value="InterPro"/>
</dbReference>
<comment type="subcellular location">
    <subcellularLocation>
        <location evidence="1">Cell envelope</location>
    </subcellularLocation>
</comment>
<evidence type="ECO:0000313" key="4">
    <source>
        <dbReference type="Proteomes" id="UP000265750"/>
    </source>
</evidence>
<dbReference type="Gene3D" id="1.50.10.100">
    <property type="entry name" value="Chondroitin AC/alginate lyase"/>
    <property type="match status" value="1"/>
</dbReference>
<keyword evidence="4" id="KW-1185">Reference proteome</keyword>
<name>A0A3A1WWN3_9HYPH</name>
<accession>A0A3A1WWN3</accession>